<dbReference type="SUPFAM" id="SSF53756">
    <property type="entry name" value="UDP-Glycosyltransferase/glycogen phosphorylase"/>
    <property type="match status" value="1"/>
</dbReference>
<dbReference type="EMBL" id="JBDGII010000006">
    <property type="protein sequence ID" value="MEW7078210.1"/>
    <property type="molecule type" value="Genomic_DNA"/>
</dbReference>
<evidence type="ECO:0000256" key="4">
    <source>
        <dbReference type="ARBA" id="ARBA00022989"/>
    </source>
</evidence>
<evidence type="ECO:0000256" key="1">
    <source>
        <dbReference type="ARBA" id="ARBA00004389"/>
    </source>
</evidence>
<dbReference type="Pfam" id="PF08660">
    <property type="entry name" value="Alg14"/>
    <property type="match status" value="1"/>
</dbReference>
<protein>
    <submittedName>
        <fullName evidence="7">PssD/Cps14F family polysaccharide biosynthesis glycosyltransferase</fullName>
    </submittedName>
</protein>
<name>A0ABV3NGL6_9BACI</name>
<keyword evidence="5 6" id="KW-0472">Membrane</keyword>
<keyword evidence="4 6" id="KW-1133">Transmembrane helix</keyword>
<organism evidence="7 8">
    <name type="scientific">Heyndrickxia faecalis</name>
    <dbReference type="NCBI Taxonomy" id="2824910"/>
    <lineage>
        <taxon>Bacteria</taxon>
        <taxon>Bacillati</taxon>
        <taxon>Bacillota</taxon>
        <taxon>Bacilli</taxon>
        <taxon>Bacillales</taxon>
        <taxon>Bacillaceae</taxon>
        <taxon>Heyndrickxia</taxon>
    </lineage>
</organism>
<dbReference type="Proteomes" id="UP001555176">
    <property type="component" value="Unassembled WGS sequence"/>
</dbReference>
<evidence type="ECO:0000256" key="6">
    <source>
        <dbReference type="SAM" id="Phobius"/>
    </source>
</evidence>
<dbReference type="Gene3D" id="3.40.50.2000">
    <property type="entry name" value="Glycogen Phosphorylase B"/>
    <property type="match status" value="1"/>
</dbReference>
<proteinExistence type="predicted"/>
<dbReference type="InterPro" id="IPR013969">
    <property type="entry name" value="Oligosacch_biosynth_Alg14"/>
</dbReference>
<dbReference type="PANTHER" id="PTHR12154:SF4">
    <property type="entry name" value="UDP-N-ACETYLGLUCOSAMINE TRANSFERASE SUBUNIT ALG14 HOMOLOG"/>
    <property type="match status" value="1"/>
</dbReference>
<feature type="transmembrane region" description="Helical" evidence="6">
    <location>
        <begin position="59"/>
        <end position="76"/>
    </location>
</feature>
<evidence type="ECO:0000256" key="5">
    <source>
        <dbReference type="ARBA" id="ARBA00023136"/>
    </source>
</evidence>
<feature type="transmembrane region" description="Helical" evidence="6">
    <location>
        <begin position="82"/>
        <end position="101"/>
    </location>
</feature>
<evidence type="ECO:0000313" key="7">
    <source>
        <dbReference type="EMBL" id="MEW7078210.1"/>
    </source>
</evidence>
<dbReference type="RefSeq" id="WP_035182571.1">
    <property type="nucleotide sequence ID" value="NZ_JAGQEI010000003.1"/>
</dbReference>
<sequence length="152" mass="17744">MRKIALISSTGGHWTQLSILFNELQNTKTELQIVTEKNKSNILNDNLLFLHQQDRKNKYFLAIFILNIIKSLYYVIKFRPNYVISTGAGVVIPYLVFSKIFGAKIIFIESYAKINSPTMTGKIVYKFADEFFVQWPDMLKFYPKAYYKGSLY</sequence>
<evidence type="ECO:0000313" key="8">
    <source>
        <dbReference type="Proteomes" id="UP001555176"/>
    </source>
</evidence>
<comment type="caution">
    <text evidence="7">The sequence shown here is derived from an EMBL/GenBank/DDBJ whole genome shotgun (WGS) entry which is preliminary data.</text>
</comment>
<keyword evidence="3" id="KW-0256">Endoplasmic reticulum</keyword>
<dbReference type="PANTHER" id="PTHR12154">
    <property type="entry name" value="GLYCOSYL TRANSFERASE-RELATED"/>
    <property type="match status" value="1"/>
</dbReference>
<gene>
    <name evidence="7" type="primary">pssD</name>
    <name evidence="7" type="ORF">ABC651_03985</name>
</gene>
<keyword evidence="2 6" id="KW-0812">Transmembrane</keyword>
<accession>A0ABV3NGL6</accession>
<dbReference type="NCBIfam" id="NF041549">
    <property type="entry name" value="PssD"/>
    <property type="match status" value="1"/>
</dbReference>
<keyword evidence="8" id="KW-1185">Reference proteome</keyword>
<evidence type="ECO:0000256" key="2">
    <source>
        <dbReference type="ARBA" id="ARBA00022692"/>
    </source>
</evidence>
<comment type="subcellular location">
    <subcellularLocation>
        <location evidence="1">Endoplasmic reticulum membrane</location>
        <topology evidence="1">Single-pass membrane protein</topology>
    </subcellularLocation>
</comment>
<evidence type="ECO:0000256" key="3">
    <source>
        <dbReference type="ARBA" id="ARBA00022824"/>
    </source>
</evidence>
<reference evidence="7 8" key="1">
    <citation type="submission" date="2024-04" db="EMBL/GenBank/DDBJ databases">
        <title>Bacterial genomes from commercial probiotics.</title>
        <authorList>
            <person name="Brady R."/>
            <person name="Call G.B."/>
            <person name="Chaston J.M."/>
        </authorList>
    </citation>
    <scope>NUCLEOTIDE SEQUENCE [LARGE SCALE GENOMIC DNA]</scope>
    <source>
        <strain evidence="8">gbc_m</strain>
    </source>
</reference>